<feature type="region of interest" description="Disordered" evidence="1">
    <location>
        <begin position="327"/>
        <end position="445"/>
    </location>
</feature>
<dbReference type="AlphaFoldDB" id="A0A0G4KMT4"/>
<feature type="compositionally biased region" description="Low complexity" evidence="1">
    <location>
        <begin position="241"/>
        <end position="254"/>
    </location>
</feature>
<feature type="compositionally biased region" description="Pro residues" evidence="1">
    <location>
        <begin position="432"/>
        <end position="445"/>
    </location>
</feature>
<evidence type="ECO:0000256" key="2">
    <source>
        <dbReference type="SAM" id="Phobius"/>
    </source>
</evidence>
<dbReference type="Proteomes" id="UP000044602">
    <property type="component" value="Unassembled WGS sequence"/>
</dbReference>
<reference evidence="5 6" key="1">
    <citation type="submission" date="2015-05" db="EMBL/GenBank/DDBJ databases">
        <authorList>
            <person name="Fogelqvist Johan"/>
        </authorList>
    </citation>
    <scope>NUCLEOTIDE SEQUENCE [LARGE SCALE GENOMIC DNA]</scope>
    <source>
        <strain evidence="3">VL1</strain>
        <strain evidence="4">VL2</strain>
    </source>
</reference>
<evidence type="ECO:0000313" key="3">
    <source>
        <dbReference type="EMBL" id="CRK11102.1"/>
    </source>
</evidence>
<feature type="compositionally biased region" description="Polar residues" evidence="1">
    <location>
        <begin position="268"/>
        <end position="277"/>
    </location>
</feature>
<feature type="transmembrane region" description="Helical" evidence="2">
    <location>
        <begin position="296"/>
        <end position="317"/>
    </location>
</feature>
<evidence type="ECO:0000313" key="6">
    <source>
        <dbReference type="Proteomes" id="UP000045706"/>
    </source>
</evidence>
<evidence type="ECO:0000256" key="1">
    <source>
        <dbReference type="SAM" id="MobiDB-lite"/>
    </source>
</evidence>
<accession>A0A0G4KMT4</accession>
<keyword evidence="5" id="KW-1185">Reference proteome</keyword>
<keyword evidence="2" id="KW-1133">Transmembrane helix</keyword>
<feature type="compositionally biased region" description="Low complexity" evidence="1">
    <location>
        <begin position="358"/>
        <end position="373"/>
    </location>
</feature>
<evidence type="ECO:0000313" key="5">
    <source>
        <dbReference type="Proteomes" id="UP000044602"/>
    </source>
</evidence>
<sequence>MFSHHILSAKQPRHATMRSLQIFMAMQAAFSELVHGQDEQALIQMTWPDANESFHNVINGKNVTHNGGHDDWGLSSRNFQCSDINPPSDAKRTLLSIDGFHIQLSQMWDSKTVSSSFEIGRWMIDWSFGQFEGLDGANATAFAWSSGLYYDGLSDLGVTCGDRLLAPDSYGIPNWEEEGIIDMFQVEPERWNGVNATLGISFQQKLPASQTEVPAQTFIQCAYVQFTTGPVPASPCQAGRPTTKTTSSEPPESTRATRTGFPWDRETSPTSTRASNENVEDDGDGEGGGGPSATNLGLAIGLSLGILLLVGLIAYCWRRLPVKYTSRVPGTSGWMKRQRETTPGEAPEMYGQGATLQAPATTRTASTRRSSPPRVVPPGGYYQPRQRLSSDVDVEAGSSHQQHQPLPESEMIMVQAAIADSNEPNKAIVDEPLPPYPGPPPEYER</sequence>
<organism evidence="3 5">
    <name type="scientific">Verticillium longisporum</name>
    <name type="common">Verticillium dahliae var. longisporum</name>
    <dbReference type="NCBI Taxonomy" id="100787"/>
    <lineage>
        <taxon>Eukaryota</taxon>
        <taxon>Fungi</taxon>
        <taxon>Dikarya</taxon>
        <taxon>Ascomycota</taxon>
        <taxon>Pezizomycotina</taxon>
        <taxon>Sordariomycetes</taxon>
        <taxon>Hypocreomycetidae</taxon>
        <taxon>Glomerellales</taxon>
        <taxon>Plectosphaerellaceae</taxon>
        <taxon>Verticillium</taxon>
    </lineage>
</organism>
<protein>
    <submittedName>
        <fullName evidence="3">Uncharacterized protein</fullName>
    </submittedName>
</protein>
<proteinExistence type="predicted"/>
<name>A0A0G4KMT4_VERLO</name>
<dbReference type="Proteomes" id="UP000045706">
    <property type="component" value="Unassembled WGS sequence"/>
</dbReference>
<feature type="region of interest" description="Disordered" evidence="1">
    <location>
        <begin position="232"/>
        <end position="290"/>
    </location>
</feature>
<gene>
    <name evidence="3" type="ORF">BN1708_010045</name>
    <name evidence="4" type="ORF">BN1723_013342</name>
</gene>
<dbReference type="EMBL" id="CVQH01002558">
    <property type="protein sequence ID" value="CRK11102.1"/>
    <property type="molecule type" value="Genomic_DNA"/>
</dbReference>
<dbReference type="EMBL" id="CVQI01016557">
    <property type="protein sequence ID" value="CRK24547.1"/>
    <property type="molecule type" value="Genomic_DNA"/>
</dbReference>
<keyword evidence="2" id="KW-0472">Membrane</keyword>
<evidence type="ECO:0000313" key="4">
    <source>
        <dbReference type="EMBL" id="CRK24547.1"/>
    </source>
</evidence>
<keyword evidence="2" id="KW-0812">Transmembrane</keyword>